<evidence type="ECO:0000256" key="1">
    <source>
        <dbReference type="ARBA" id="ARBA00022741"/>
    </source>
</evidence>
<dbReference type="Gene3D" id="3.90.1200.10">
    <property type="match status" value="1"/>
</dbReference>
<name>A0A1Y0ID89_9GAMM</name>
<evidence type="ECO:0000313" key="4">
    <source>
        <dbReference type="EMBL" id="ARU58522.1"/>
    </source>
</evidence>
<keyword evidence="2" id="KW-0067">ATP-binding</keyword>
<dbReference type="SUPFAM" id="SSF56112">
    <property type="entry name" value="Protein kinase-like (PK-like)"/>
    <property type="match status" value="1"/>
</dbReference>
<gene>
    <name evidence="4" type="ORF">OLMES_4526</name>
</gene>
<protein>
    <submittedName>
        <fullName evidence="4">Aminoglycoside phosphotransferase</fullName>
    </submittedName>
</protein>
<reference evidence="4 5" key="1">
    <citation type="submission" date="2017-05" db="EMBL/GenBank/DDBJ databases">
        <title>Genomic insights into alkan degradation activity of Oleiphilus messinensis.</title>
        <authorList>
            <person name="Kozyavkin S.A."/>
            <person name="Slesarev A.I."/>
            <person name="Golyshin P.N."/>
            <person name="Korzhenkov A."/>
            <person name="Golyshina O.N."/>
            <person name="Toshchakov S.V."/>
        </authorList>
    </citation>
    <scope>NUCLEOTIDE SEQUENCE [LARGE SCALE GENOMIC DNA]</scope>
    <source>
        <strain evidence="4 5">ME102</strain>
    </source>
</reference>
<proteinExistence type="predicted"/>
<dbReference type="Proteomes" id="UP000196027">
    <property type="component" value="Chromosome"/>
</dbReference>
<evidence type="ECO:0000256" key="2">
    <source>
        <dbReference type="ARBA" id="ARBA00022840"/>
    </source>
</evidence>
<evidence type="ECO:0000313" key="5">
    <source>
        <dbReference type="Proteomes" id="UP000196027"/>
    </source>
</evidence>
<dbReference type="EMBL" id="CP021425">
    <property type="protein sequence ID" value="ARU58522.1"/>
    <property type="molecule type" value="Genomic_DNA"/>
</dbReference>
<dbReference type="KEGG" id="ome:OLMES_4526"/>
<keyword evidence="1" id="KW-0547">Nucleotide-binding</keyword>
<organism evidence="4 5">
    <name type="scientific">Oleiphilus messinensis</name>
    <dbReference type="NCBI Taxonomy" id="141451"/>
    <lineage>
        <taxon>Bacteria</taxon>
        <taxon>Pseudomonadati</taxon>
        <taxon>Pseudomonadota</taxon>
        <taxon>Gammaproteobacteria</taxon>
        <taxon>Oceanospirillales</taxon>
        <taxon>Oleiphilaceae</taxon>
        <taxon>Oleiphilus</taxon>
    </lineage>
</organism>
<keyword evidence="5" id="KW-1185">Reference proteome</keyword>
<dbReference type="Gene3D" id="3.30.200.20">
    <property type="entry name" value="Phosphorylase Kinase, domain 1"/>
    <property type="match status" value="1"/>
</dbReference>
<keyword evidence="4" id="KW-0808">Transferase</keyword>
<dbReference type="InterPro" id="IPR011009">
    <property type="entry name" value="Kinase-like_dom_sf"/>
</dbReference>
<dbReference type="OrthoDB" id="9809275at2"/>
<feature type="domain" description="Aminoglycoside phosphotransferase" evidence="3">
    <location>
        <begin position="39"/>
        <end position="272"/>
    </location>
</feature>
<dbReference type="GO" id="GO:0016740">
    <property type="term" value="F:transferase activity"/>
    <property type="evidence" value="ECO:0007669"/>
    <property type="project" value="UniProtKB-KW"/>
</dbReference>
<dbReference type="AlphaFoldDB" id="A0A1Y0ID89"/>
<dbReference type="PANTHER" id="PTHR33540">
    <property type="entry name" value="TRNA THREONYLCARBAMOYLADENOSINE BIOSYNTHESIS PROTEIN TSAE"/>
    <property type="match status" value="1"/>
</dbReference>
<dbReference type="InterPro" id="IPR002575">
    <property type="entry name" value="Aminoglycoside_PTrfase"/>
</dbReference>
<dbReference type="Pfam" id="PF01636">
    <property type="entry name" value="APH"/>
    <property type="match status" value="1"/>
</dbReference>
<sequence length="357" mass="41645">MRQLNLENSRQAARENWSQAQIQRLFPEDYEKYRAQLSFTPVSGDASFRQYFRVTLTPEKHWIIMDAPPEKENCEPFIAIAQHWHRYDIAVPEILAQDLEQGFLLLTDFGDQLYLDHLQNGRADELYGKAISTLLHIQQAPENDEYTLPAYDVALLQREMALFPDWLLTQELDYTLSDAEQTLLKETFHILVVNAQEQPQLAVHRDYHSRNLMIPRNPETIPGVLDFQDAVKGPITYDLVSLLRDCYIRWPQAKVEQWLQDYWQQSQAAGLHQVGLPRFRRWFDLMGVQRHLKAAGIFARLHLRDGKKGYLKDIPLTVSYITQVCQHYPELKGFGDWLGQQIVPRLQSLACQEEVVS</sequence>
<accession>A0A1Y0ID89</accession>
<dbReference type="GO" id="GO:0005524">
    <property type="term" value="F:ATP binding"/>
    <property type="evidence" value="ECO:0007669"/>
    <property type="project" value="UniProtKB-KW"/>
</dbReference>
<evidence type="ECO:0000259" key="3">
    <source>
        <dbReference type="Pfam" id="PF01636"/>
    </source>
</evidence>
<dbReference type="PANTHER" id="PTHR33540:SF1">
    <property type="entry name" value="N-ACETYLMURAMATE_N-ACETYLGLUCOSAMINE KINASE"/>
    <property type="match status" value="1"/>
</dbReference>